<evidence type="ECO:0000256" key="1">
    <source>
        <dbReference type="ARBA" id="ARBA00022553"/>
    </source>
</evidence>
<dbReference type="PANTHER" id="PTHR44591:SF19">
    <property type="entry name" value="TWO-COMPONENT RESPONSE REGULATOR-RELATED"/>
    <property type="match status" value="1"/>
</dbReference>
<evidence type="ECO:0000313" key="4">
    <source>
        <dbReference type="EMBL" id="MFD0931137.1"/>
    </source>
</evidence>
<dbReference type="RefSeq" id="WP_379656476.1">
    <property type="nucleotide sequence ID" value="NZ_JBHTIV010000002.1"/>
</dbReference>
<dbReference type="InterPro" id="IPR011006">
    <property type="entry name" value="CheY-like_superfamily"/>
</dbReference>
<name>A0ABW3GRR8_9FLAO</name>
<sequence length="121" mass="14114">MSEKIKIIYIDDEKINVMLFQINFSVNYEVYTGYSGYEGLNLLEKHADTKAIISDLSMPEMSGIEFIMEAKKKYPEKKFYILTGFEVNDEIENAIKSGLIQGYFRKPFCMQEIEKEINKLS</sequence>
<keyword evidence="5" id="KW-1185">Reference proteome</keyword>
<evidence type="ECO:0000313" key="5">
    <source>
        <dbReference type="Proteomes" id="UP001597049"/>
    </source>
</evidence>
<feature type="modified residue" description="4-aspartylphosphate" evidence="2">
    <location>
        <position position="55"/>
    </location>
</feature>
<reference evidence="5" key="1">
    <citation type="journal article" date="2019" name="Int. J. Syst. Evol. Microbiol.">
        <title>The Global Catalogue of Microorganisms (GCM) 10K type strain sequencing project: providing services to taxonomists for standard genome sequencing and annotation.</title>
        <authorList>
            <consortium name="The Broad Institute Genomics Platform"/>
            <consortium name="The Broad Institute Genome Sequencing Center for Infectious Disease"/>
            <person name="Wu L."/>
            <person name="Ma J."/>
        </authorList>
    </citation>
    <scope>NUCLEOTIDE SEQUENCE [LARGE SCALE GENOMIC DNA]</scope>
    <source>
        <strain evidence="5">CCUG 56752</strain>
    </source>
</reference>
<dbReference type="SUPFAM" id="SSF52172">
    <property type="entry name" value="CheY-like"/>
    <property type="match status" value="1"/>
</dbReference>
<dbReference type="PANTHER" id="PTHR44591">
    <property type="entry name" value="STRESS RESPONSE REGULATOR PROTEIN 1"/>
    <property type="match status" value="1"/>
</dbReference>
<dbReference type="Proteomes" id="UP001597049">
    <property type="component" value="Unassembled WGS sequence"/>
</dbReference>
<dbReference type="PROSITE" id="PS50110">
    <property type="entry name" value="RESPONSE_REGULATORY"/>
    <property type="match status" value="1"/>
</dbReference>
<keyword evidence="1 2" id="KW-0597">Phosphoprotein</keyword>
<dbReference type="InterPro" id="IPR050595">
    <property type="entry name" value="Bact_response_regulator"/>
</dbReference>
<organism evidence="4 5">
    <name type="scientific">Psychroflexus salinarum</name>
    <dbReference type="NCBI Taxonomy" id="546024"/>
    <lineage>
        <taxon>Bacteria</taxon>
        <taxon>Pseudomonadati</taxon>
        <taxon>Bacteroidota</taxon>
        <taxon>Flavobacteriia</taxon>
        <taxon>Flavobacteriales</taxon>
        <taxon>Flavobacteriaceae</taxon>
        <taxon>Psychroflexus</taxon>
    </lineage>
</organism>
<proteinExistence type="predicted"/>
<comment type="caution">
    <text evidence="4">The sequence shown here is derived from an EMBL/GenBank/DDBJ whole genome shotgun (WGS) entry which is preliminary data.</text>
</comment>
<dbReference type="SMART" id="SM00448">
    <property type="entry name" value="REC"/>
    <property type="match status" value="1"/>
</dbReference>
<dbReference type="Gene3D" id="3.40.50.2300">
    <property type="match status" value="1"/>
</dbReference>
<feature type="domain" description="Response regulatory" evidence="3">
    <location>
        <begin position="6"/>
        <end position="121"/>
    </location>
</feature>
<dbReference type="InterPro" id="IPR001789">
    <property type="entry name" value="Sig_transdc_resp-reg_receiver"/>
</dbReference>
<gene>
    <name evidence="4" type="ORF">ACFQ0R_00850</name>
</gene>
<accession>A0ABW3GRR8</accession>
<evidence type="ECO:0000256" key="2">
    <source>
        <dbReference type="PROSITE-ProRule" id="PRU00169"/>
    </source>
</evidence>
<dbReference type="Pfam" id="PF00072">
    <property type="entry name" value="Response_reg"/>
    <property type="match status" value="1"/>
</dbReference>
<evidence type="ECO:0000259" key="3">
    <source>
        <dbReference type="PROSITE" id="PS50110"/>
    </source>
</evidence>
<dbReference type="EMBL" id="JBHTIV010000002">
    <property type="protein sequence ID" value="MFD0931137.1"/>
    <property type="molecule type" value="Genomic_DNA"/>
</dbReference>
<protein>
    <submittedName>
        <fullName evidence="4">Response regulator</fullName>
    </submittedName>
</protein>